<dbReference type="CDD" id="cd00067">
    <property type="entry name" value="GAL4"/>
    <property type="match status" value="1"/>
</dbReference>
<dbReference type="STRING" id="5599.A0A177DIG8"/>
<dbReference type="EMBL" id="KV441482">
    <property type="protein sequence ID" value="OAG18991.1"/>
    <property type="molecule type" value="Genomic_DNA"/>
</dbReference>
<keyword evidence="1" id="KW-0539">Nucleus</keyword>
<sequence length="515" mass="56704">MKVRKKNLCDTCRKRKLQCDGKRPSCTQCVFSNRTCEGYPDALFVPFVATKAAVKPRTARPKSVSRTAQSVSTYARCPSAAKSGSVQDKDSPIPSRNDTNLSGGSPSPNRSYTQGLATIQDKVALILRNFIPLHELEFNSADATEQCSRFCGSWAKALPELTADMTGPFAQCLDSAVSALALSITAYRNRQNLLDAIVAQYEESLHLLGQSLAAAGNTCNSKIVAAVMCLALTEVLSPTQESSWLVHVEGVSNMVHLMPPGSFASGIEHIMLMGFRPLLILRAFIHRKPTFFADEPWLTLPFQYHQPAPLQSLLGAAAHIPGVLEKVDVILPRSCDRAAATADQLITELLASILRLKTWHNSFLASTPEVLYCSRNVEHDFGGTFESLWYPSLGIANMFVYFWAFQLLCLNEIRDLLDRFPHLKHTVHDGAAYSAEAFREECLELSTCIYKSMEYLLRTDFMLYGISSAGFPLSIAYKTLQSDAEGQAILESLDHSIITRCKIRGVGDCADGLCV</sequence>
<dbReference type="PANTHER" id="PTHR38111">
    <property type="entry name" value="ZN(2)-C6 FUNGAL-TYPE DOMAIN-CONTAINING PROTEIN-RELATED"/>
    <property type="match status" value="1"/>
</dbReference>
<dbReference type="InterPro" id="IPR053178">
    <property type="entry name" value="Osmoadaptation_assoc"/>
</dbReference>
<dbReference type="VEuPathDB" id="FungiDB:CC77DRAFT_1010214"/>
<dbReference type="InterPro" id="IPR036864">
    <property type="entry name" value="Zn2-C6_fun-type_DNA-bd_sf"/>
</dbReference>
<dbReference type="PANTHER" id="PTHR38111:SF9">
    <property type="entry name" value="ZN(2)-C6 FUNGAL-TYPE DOMAIN-CONTAINING PROTEIN"/>
    <property type="match status" value="1"/>
</dbReference>
<feature type="compositionally biased region" description="Polar residues" evidence="2">
    <location>
        <begin position="94"/>
        <end position="113"/>
    </location>
</feature>
<accession>A0A177DIG8</accession>
<evidence type="ECO:0000256" key="2">
    <source>
        <dbReference type="SAM" id="MobiDB-lite"/>
    </source>
</evidence>
<dbReference type="AlphaFoldDB" id="A0A177DIG8"/>
<evidence type="ECO:0000256" key="1">
    <source>
        <dbReference type="ARBA" id="ARBA00023242"/>
    </source>
</evidence>
<dbReference type="GO" id="GO:0008270">
    <property type="term" value="F:zinc ion binding"/>
    <property type="evidence" value="ECO:0007669"/>
    <property type="project" value="InterPro"/>
</dbReference>
<dbReference type="InterPro" id="IPR001138">
    <property type="entry name" value="Zn2Cys6_DnaBD"/>
</dbReference>
<name>A0A177DIG8_ALTAL</name>
<dbReference type="SMART" id="SM00066">
    <property type="entry name" value="GAL4"/>
    <property type="match status" value="1"/>
</dbReference>
<dbReference type="Gene3D" id="4.10.240.10">
    <property type="entry name" value="Zn(2)-C6 fungal-type DNA-binding domain"/>
    <property type="match status" value="1"/>
</dbReference>
<gene>
    <name evidence="4" type="ORF">CC77DRAFT_1010214</name>
</gene>
<dbReference type="SUPFAM" id="SSF57701">
    <property type="entry name" value="Zn2/Cys6 DNA-binding domain"/>
    <property type="match status" value="1"/>
</dbReference>
<dbReference type="Proteomes" id="UP000077248">
    <property type="component" value="Unassembled WGS sequence"/>
</dbReference>
<dbReference type="OMA" id="MCLMISE"/>
<keyword evidence="5" id="KW-1185">Reference proteome</keyword>
<dbReference type="GeneID" id="29109225"/>
<evidence type="ECO:0000259" key="3">
    <source>
        <dbReference type="PROSITE" id="PS50048"/>
    </source>
</evidence>
<protein>
    <recommendedName>
        <fullName evidence="3">Zn(2)-C6 fungal-type domain-containing protein</fullName>
    </recommendedName>
</protein>
<organism evidence="4 5">
    <name type="scientific">Alternaria alternata</name>
    <name type="common">Alternaria rot fungus</name>
    <name type="synonym">Torula alternata</name>
    <dbReference type="NCBI Taxonomy" id="5599"/>
    <lineage>
        <taxon>Eukaryota</taxon>
        <taxon>Fungi</taxon>
        <taxon>Dikarya</taxon>
        <taxon>Ascomycota</taxon>
        <taxon>Pezizomycotina</taxon>
        <taxon>Dothideomycetes</taxon>
        <taxon>Pleosporomycetidae</taxon>
        <taxon>Pleosporales</taxon>
        <taxon>Pleosporineae</taxon>
        <taxon>Pleosporaceae</taxon>
        <taxon>Alternaria</taxon>
        <taxon>Alternaria sect. Alternaria</taxon>
        <taxon>Alternaria alternata complex</taxon>
    </lineage>
</organism>
<feature type="domain" description="Zn(2)-C6 fungal-type" evidence="3">
    <location>
        <begin position="8"/>
        <end position="36"/>
    </location>
</feature>
<reference evidence="4 5" key="1">
    <citation type="submission" date="2016-05" db="EMBL/GenBank/DDBJ databases">
        <title>Comparative analysis of secretome profiles of manganese(II)-oxidizing ascomycete fungi.</title>
        <authorList>
            <consortium name="DOE Joint Genome Institute"/>
            <person name="Zeiner C.A."/>
            <person name="Purvine S.O."/>
            <person name="Zink E.M."/>
            <person name="Wu S."/>
            <person name="Pasa-Tolic L."/>
            <person name="Chaput D.L."/>
            <person name="Haridas S."/>
            <person name="Grigoriev I.V."/>
            <person name="Santelli C.M."/>
            <person name="Hansel C.M."/>
        </authorList>
    </citation>
    <scope>NUCLEOTIDE SEQUENCE [LARGE SCALE GENOMIC DNA]</scope>
    <source>
        <strain evidence="4 5">SRC1lrK2f</strain>
    </source>
</reference>
<evidence type="ECO:0000313" key="4">
    <source>
        <dbReference type="EMBL" id="OAG18991.1"/>
    </source>
</evidence>
<evidence type="ECO:0000313" key="5">
    <source>
        <dbReference type="Proteomes" id="UP000077248"/>
    </source>
</evidence>
<dbReference type="PROSITE" id="PS50048">
    <property type="entry name" value="ZN2_CY6_FUNGAL_2"/>
    <property type="match status" value="1"/>
</dbReference>
<feature type="region of interest" description="Disordered" evidence="2">
    <location>
        <begin position="75"/>
        <end position="113"/>
    </location>
</feature>
<proteinExistence type="predicted"/>
<dbReference type="Pfam" id="PF00172">
    <property type="entry name" value="Zn_clus"/>
    <property type="match status" value="1"/>
</dbReference>
<dbReference type="GO" id="GO:0000981">
    <property type="term" value="F:DNA-binding transcription factor activity, RNA polymerase II-specific"/>
    <property type="evidence" value="ECO:0007669"/>
    <property type="project" value="InterPro"/>
</dbReference>
<dbReference type="KEGG" id="aalt:CC77DRAFT_1010214"/>
<dbReference type="RefSeq" id="XP_018384412.1">
    <property type="nucleotide sequence ID" value="XM_018523631.1"/>
</dbReference>